<dbReference type="InterPro" id="IPR011257">
    <property type="entry name" value="DNA_glycosylase"/>
</dbReference>
<evidence type="ECO:0000256" key="1">
    <source>
        <dbReference type="ARBA" id="ARBA00000086"/>
    </source>
</evidence>
<evidence type="ECO:0000313" key="7">
    <source>
        <dbReference type="Proteomes" id="UP000470470"/>
    </source>
</evidence>
<keyword evidence="4" id="KW-0234">DNA repair</keyword>
<comment type="catalytic activity">
    <reaction evidence="1">
        <text>Hydrolysis of alkylated DNA, releasing 3-methyladenine, 3-methylguanine, 7-methylguanine and 7-methyladenine.</text>
        <dbReference type="EC" id="3.2.2.21"/>
    </reaction>
</comment>
<protein>
    <recommendedName>
        <fullName evidence="2">DNA-3-methyladenine glycosylase II</fullName>
        <ecNumber evidence="2">3.2.2.21</ecNumber>
    </recommendedName>
</protein>
<dbReference type="InterPro" id="IPR003265">
    <property type="entry name" value="HhH-GPD_domain"/>
</dbReference>
<dbReference type="Proteomes" id="UP000470470">
    <property type="component" value="Unassembled WGS sequence"/>
</dbReference>
<dbReference type="InterPro" id="IPR037046">
    <property type="entry name" value="AlkA_N_sf"/>
</dbReference>
<evidence type="ECO:0000256" key="4">
    <source>
        <dbReference type="ARBA" id="ARBA00023204"/>
    </source>
</evidence>
<dbReference type="RefSeq" id="WP_152727811.1">
    <property type="nucleotide sequence ID" value="NZ_JAABOZ010000001.1"/>
</dbReference>
<feature type="domain" description="HhH-GPD" evidence="5">
    <location>
        <begin position="140"/>
        <end position="295"/>
    </location>
</feature>
<organism evidence="6 7">
    <name type="scientific">Goekera deserti</name>
    <dbReference type="NCBI Taxonomy" id="2497753"/>
    <lineage>
        <taxon>Bacteria</taxon>
        <taxon>Bacillati</taxon>
        <taxon>Actinomycetota</taxon>
        <taxon>Actinomycetes</taxon>
        <taxon>Geodermatophilales</taxon>
        <taxon>Geodermatophilaceae</taxon>
        <taxon>Goekera</taxon>
    </lineage>
</organism>
<name>A0A7K3WFR0_9ACTN</name>
<dbReference type="PANTHER" id="PTHR43003">
    <property type="entry name" value="DNA-3-METHYLADENINE GLYCOSYLASE"/>
    <property type="match status" value="1"/>
</dbReference>
<keyword evidence="7" id="KW-1185">Reference proteome</keyword>
<dbReference type="EC" id="3.2.2.21" evidence="2"/>
<keyword evidence="3" id="KW-0227">DNA damage</keyword>
<dbReference type="CDD" id="cd00056">
    <property type="entry name" value="ENDO3c"/>
    <property type="match status" value="1"/>
</dbReference>
<dbReference type="GO" id="GO:0008725">
    <property type="term" value="F:DNA-3-methyladenine glycosylase activity"/>
    <property type="evidence" value="ECO:0007669"/>
    <property type="project" value="TreeGrafter"/>
</dbReference>
<dbReference type="Gene3D" id="1.10.340.30">
    <property type="entry name" value="Hypothetical protein, domain 2"/>
    <property type="match status" value="1"/>
</dbReference>
<dbReference type="InterPro" id="IPR051912">
    <property type="entry name" value="Alkylbase_DNA_Glycosylase/TA"/>
</dbReference>
<dbReference type="PANTHER" id="PTHR43003:SF5">
    <property type="entry name" value="DNA-3-METHYLADENINE GLYCOSYLASE"/>
    <property type="match status" value="1"/>
</dbReference>
<dbReference type="GO" id="GO:0006285">
    <property type="term" value="P:base-excision repair, AP site formation"/>
    <property type="evidence" value="ECO:0007669"/>
    <property type="project" value="TreeGrafter"/>
</dbReference>
<dbReference type="GO" id="GO:0043916">
    <property type="term" value="F:DNA-7-methylguanine glycosylase activity"/>
    <property type="evidence" value="ECO:0007669"/>
    <property type="project" value="TreeGrafter"/>
</dbReference>
<comment type="caution">
    <text evidence="6">The sequence shown here is derived from an EMBL/GenBank/DDBJ whole genome shotgun (WGS) entry which is preliminary data.</text>
</comment>
<dbReference type="SUPFAM" id="SSF48150">
    <property type="entry name" value="DNA-glycosylase"/>
    <property type="match status" value="1"/>
</dbReference>
<proteinExistence type="predicted"/>
<evidence type="ECO:0000256" key="3">
    <source>
        <dbReference type="ARBA" id="ARBA00022763"/>
    </source>
</evidence>
<dbReference type="GO" id="GO:0032131">
    <property type="term" value="F:alkylated DNA binding"/>
    <property type="evidence" value="ECO:0007669"/>
    <property type="project" value="TreeGrafter"/>
</dbReference>
<accession>A0A7K3WFR0</accession>
<dbReference type="EMBL" id="JAAGWK010000015">
    <property type="protein sequence ID" value="NEL54570.1"/>
    <property type="molecule type" value="Genomic_DNA"/>
</dbReference>
<dbReference type="AlphaFoldDB" id="A0A7K3WFR0"/>
<evidence type="ECO:0000259" key="5">
    <source>
        <dbReference type="SMART" id="SM00478"/>
    </source>
</evidence>
<reference evidence="6 7" key="1">
    <citation type="submission" date="2020-02" db="EMBL/GenBank/DDBJ databases">
        <title>The whole genome sequence of CPCC 205119.</title>
        <authorList>
            <person name="Jiang Z."/>
        </authorList>
    </citation>
    <scope>NUCLEOTIDE SEQUENCE [LARGE SCALE GENOMIC DNA]</scope>
    <source>
        <strain evidence="6 7">CPCC 205119</strain>
    </source>
</reference>
<evidence type="ECO:0000256" key="2">
    <source>
        <dbReference type="ARBA" id="ARBA00012000"/>
    </source>
</evidence>
<dbReference type="GO" id="GO:0006307">
    <property type="term" value="P:DNA alkylation repair"/>
    <property type="evidence" value="ECO:0007669"/>
    <property type="project" value="TreeGrafter"/>
</dbReference>
<evidence type="ECO:0000313" key="6">
    <source>
        <dbReference type="EMBL" id="NEL54570.1"/>
    </source>
</evidence>
<dbReference type="SMART" id="SM00478">
    <property type="entry name" value="ENDO3c"/>
    <property type="match status" value="1"/>
</dbReference>
<gene>
    <name evidence="6" type="ORF">G1H19_11215</name>
</gene>
<dbReference type="GO" id="GO:0032993">
    <property type="term" value="C:protein-DNA complex"/>
    <property type="evidence" value="ECO:0007669"/>
    <property type="project" value="TreeGrafter"/>
</dbReference>
<sequence>MTVTEINRVGLELPATPPFDFAHSLRFVRGFPAMVGEQLTEGDVLTSAVRERGTLAAVRLRAAGGAGVHCELESAQPLTDDVVAALADRLSSYLGLRDDLTEFYALSAGDEPFRQVVSRLYGYHQVSFPSPLELLVWAILGQRVPMPVARTMKHALMAACGNEMVVDGQPLRAFPDLEQLLAMDAQRLQGIIGNARKAGYIAAAVRQWAELDEGFLRTGDYDEVRERLLQITGVGPWSATFLLIRGLGRMERIAPDKEALRAASRVYGRPVTEAEFTELAGRYGAWQGYWGHYLRFAG</sequence>
<dbReference type="Gene3D" id="3.30.310.20">
    <property type="entry name" value="DNA-3-methyladenine glycosylase AlkA, N-terminal domain"/>
    <property type="match status" value="1"/>
</dbReference>